<dbReference type="PANTHER" id="PTHR24416">
    <property type="entry name" value="TYROSINE-PROTEIN KINASE RECEPTOR"/>
    <property type="match status" value="1"/>
</dbReference>
<reference evidence="2 3" key="2">
    <citation type="submission" date="2019-01" db="EMBL/GenBank/DDBJ databases">
        <title>The decoding of complex shrimp genome reveals the adaptation for benthos swimmer, frequently molting mechanism and breeding impact on genome.</title>
        <authorList>
            <person name="Sun Y."/>
            <person name="Gao Y."/>
            <person name="Yu Y."/>
        </authorList>
    </citation>
    <scope>NUCLEOTIDE SEQUENCE [LARGE SCALE GENOMIC DNA]</scope>
    <source>
        <tissue evidence="2">Muscle</tissue>
    </source>
</reference>
<dbReference type="InterPro" id="IPR001245">
    <property type="entry name" value="Ser-Thr/Tyr_kinase_cat_dom"/>
</dbReference>
<dbReference type="InterPro" id="IPR050122">
    <property type="entry name" value="RTK"/>
</dbReference>
<evidence type="ECO:0000313" key="3">
    <source>
        <dbReference type="Proteomes" id="UP000283509"/>
    </source>
</evidence>
<evidence type="ECO:0000313" key="2">
    <source>
        <dbReference type="EMBL" id="ROT84781.1"/>
    </source>
</evidence>
<dbReference type="AlphaFoldDB" id="A0A423U7Z6"/>
<dbReference type="GO" id="GO:0007169">
    <property type="term" value="P:cell surface receptor protein tyrosine kinase signaling pathway"/>
    <property type="evidence" value="ECO:0007669"/>
    <property type="project" value="TreeGrafter"/>
</dbReference>
<dbReference type="SMART" id="SM00219">
    <property type="entry name" value="TyrKc"/>
    <property type="match status" value="1"/>
</dbReference>
<dbReference type="Pfam" id="PF07714">
    <property type="entry name" value="PK_Tyr_Ser-Thr"/>
    <property type="match status" value="1"/>
</dbReference>
<dbReference type="GO" id="GO:0043235">
    <property type="term" value="C:receptor complex"/>
    <property type="evidence" value="ECO:0007669"/>
    <property type="project" value="TreeGrafter"/>
</dbReference>
<evidence type="ECO:0000259" key="1">
    <source>
        <dbReference type="PROSITE" id="PS50011"/>
    </source>
</evidence>
<keyword evidence="3" id="KW-1185">Reference proteome</keyword>
<proteinExistence type="predicted"/>
<dbReference type="OrthoDB" id="6352970at2759"/>
<feature type="domain" description="Protein kinase" evidence="1">
    <location>
        <begin position="1"/>
        <end position="152"/>
    </location>
</feature>
<dbReference type="Gene3D" id="1.10.510.10">
    <property type="entry name" value="Transferase(Phosphotransferase) domain 1"/>
    <property type="match status" value="1"/>
</dbReference>
<dbReference type="EMBL" id="QCYY01000501">
    <property type="protein sequence ID" value="ROT84781.1"/>
    <property type="molecule type" value="Genomic_DNA"/>
</dbReference>
<dbReference type="PANTHER" id="PTHR24416:SF600">
    <property type="entry name" value="PDGF- AND VEGF-RECEPTOR RELATED, ISOFORM J"/>
    <property type="match status" value="1"/>
</dbReference>
<name>A0A423U7Z6_PENVA</name>
<reference evidence="2 3" key="1">
    <citation type="submission" date="2018-04" db="EMBL/GenBank/DDBJ databases">
        <authorList>
            <person name="Zhang X."/>
            <person name="Yuan J."/>
            <person name="Li F."/>
            <person name="Xiang J."/>
        </authorList>
    </citation>
    <scope>NUCLEOTIDE SEQUENCE [LARGE SCALE GENOMIC DNA]</scope>
    <source>
        <tissue evidence="2">Muscle</tissue>
    </source>
</reference>
<feature type="non-terminal residue" evidence="2">
    <location>
        <position position="1"/>
    </location>
</feature>
<organism evidence="2 3">
    <name type="scientific">Penaeus vannamei</name>
    <name type="common">Whiteleg shrimp</name>
    <name type="synonym">Litopenaeus vannamei</name>
    <dbReference type="NCBI Taxonomy" id="6689"/>
    <lineage>
        <taxon>Eukaryota</taxon>
        <taxon>Metazoa</taxon>
        <taxon>Ecdysozoa</taxon>
        <taxon>Arthropoda</taxon>
        <taxon>Crustacea</taxon>
        <taxon>Multicrustacea</taxon>
        <taxon>Malacostraca</taxon>
        <taxon>Eumalacostraca</taxon>
        <taxon>Eucarida</taxon>
        <taxon>Decapoda</taxon>
        <taxon>Dendrobranchiata</taxon>
        <taxon>Penaeoidea</taxon>
        <taxon>Penaeidae</taxon>
        <taxon>Penaeus</taxon>
    </lineage>
</organism>
<dbReference type="PROSITE" id="PS50011">
    <property type="entry name" value="PROTEIN_KINASE_DOM"/>
    <property type="match status" value="1"/>
</dbReference>
<dbReference type="PRINTS" id="PR00109">
    <property type="entry name" value="TYRKINASE"/>
</dbReference>
<dbReference type="GO" id="GO:0004714">
    <property type="term" value="F:transmembrane receptor protein tyrosine kinase activity"/>
    <property type="evidence" value="ECO:0007669"/>
    <property type="project" value="TreeGrafter"/>
</dbReference>
<sequence>AAEGMDFLASKSVVHGSLCAANLLLTSNGIVKVTGFERPQEIYIDTKHIIRDEISLSLKWMATETLSERTFSIKSDIWAYGIVLWEIFSLGSTPYPDIPVTTDFIDKLVNGLRNKKPKCAKDFEYNLMLACWGMIHYQDLLTQKLYINCKRF</sequence>
<protein>
    <submittedName>
        <fullName evidence="2">VEGFR-like</fullName>
    </submittedName>
</protein>
<dbReference type="SUPFAM" id="SSF56112">
    <property type="entry name" value="Protein kinase-like (PK-like)"/>
    <property type="match status" value="1"/>
</dbReference>
<dbReference type="InterPro" id="IPR011009">
    <property type="entry name" value="Kinase-like_dom_sf"/>
</dbReference>
<accession>A0A423U7Z6</accession>
<gene>
    <name evidence="2" type="ORF">C7M84_022043</name>
</gene>
<dbReference type="InterPro" id="IPR020635">
    <property type="entry name" value="Tyr_kinase_cat_dom"/>
</dbReference>
<dbReference type="STRING" id="6689.A0A423U7Z6"/>
<dbReference type="GO" id="GO:0005886">
    <property type="term" value="C:plasma membrane"/>
    <property type="evidence" value="ECO:0007669"/>
    <property type="project" value="TreeGrafter"/>
</dbReference>
<dbReference type="GO" id="GO:0005524">
    <property type="term" value="F:ATP binding"/>
    <property type="evidence" value="ECO:0007669"/>
    <property type="project" value="InterPro"/>
</dbReference>
<dbReference type="Proteomes" id="UP000283509">
    <property type="component" value="Unassembled WGS sequence"/>
</dbReference>
<comment type="caution">
    <text evidence="2">The sequence shown here is derived from an EMBL/GenBank/DDBJ whole genome shotgun (WGS) entry which is preliminary data.</text>
</comment>
<dbReference type="InterPro" id="IPR000719">
    <property type="entry name" value="Prot_kinase_dom"/>
</dbReference>